<evidence type="ECO:0000256" key="10">
    <source>
        <dbReference type="ARBA" id="ARBA00023124"/>
    </source>
</evidence>
<evidence type="ECO:0000259" key="14">
    <source>
        <dbReference type="PROSITE" id="PS52022"/>
    </source>
</evidence>
<keyword evidence="9" id="KW-0067">ATP-binding</keyword>
<feature type="domain" description="SF3 helicase" evidence="13">
    <location>
        <begin position="380"/>
        <end position="535"/>
    </location>
</feature>
<evidence type="ECO:0000256" key="9">
    <source>
        <dbReference type="ARBA" id="ARBA00022840"/>
    </source>
</evidence>
<evidence type="ECO:0000259" key="13">
    <source>
        <dbReference type="PROSITE" id="PS51206"/>
    </source>
</evidence>
<feature type="active site" description="For nuclease activity" evidence="12">
    <location>
        <position position="210"/>
    </location>
</feature>
<accession>A0A7D3QIL2</accession>
<dbReference type="PROSITE" id="PS51206">
    <property type="entry name" value="SF3_HELICASE_1"/>
    <property type="match status" value="1"/>
</dbReference>
<evidence type="ECO:0000256" key="11">
    <source>
        <dbReference type="ARBA" id="ARBA00023125"/>
    </source>
</evidence>
<dbReference type="Gene3D" id="3.40.50.300">
    <property type="entry name" value="P-loop containing nucleotide triphosphate hydrolases"/>
    <property type="match status" value="1"/>
</dbReference>
<organism evidence="15">
    <name type="scientific">Parvoviridae sp</name>
    <dbReference type="NCBI Taxonomy" id="1940570"/>
    <lineage>
        <taxon>Viruses</taxon>
        <taxon>Monodnaviria</taxon>
        <taxon>Shotokuvirae</taxon>
        <taxon>Cossaviricota</taxon>
        <taxon>Quintoviricetes</taxon>
        <taxon>Piccovirales</taxon>
        <taxon>Parvoviridae</taxon>
    </lineage>
</organism>
<sequence length="635" mass="71342">MSTETINTFNLSCPVKGGFSAVFMLPSSIQLKRDSSSKLETVALQEIILANSYEDPVTRQRSTGEWEPDPNLVKRIQAFRKTDTPLDRWALLHVAVLGEALDIESRIHPAAKIFCQLEMTDQGRCHVHVLFVSGYGSKAISWACKRLRRDILAAILQITNILMPMLPSGQIWAALNNSGAAWFSLNRVYHPGMGKTIPQQCNPDNFFRNYFYQRNKPGILYRWANACLSGTGLLTTSLDDNYTLEPAQDEIEAPVAAILPGNTLPITFVSTVSNMADITPVNQLKTTTMEIMVMEALRLCKETFCFNLQDFMLKHTEKYLQFSSRQGGLKKLEHTLELYRQTLVSTSSAWQLCKAMYGDVDTDDMSQNLAYRLCLYQGYSPHYMSHTICCWLDKNLGKKNCLWFYGPANTGKTMMAESICKMVRMYGNVNHNNANFPFNDCHGKAILWWEECIMTDAYVEAAKCILGGSSVRVDRKGEDSVLVVKTPVVITSNNDITQCQSRNATTTIHAAPLRARTLKFSFHHWLTNNWGLITPEDMYQFLCWGEQQGPLTLAGWIALNPSFDGIVPFNQPKGTTCDSCSFQVSTDSRLQLCGTCGAWKAPALEEDRRPSPAWTGGSEEELYRSLGEGKEAMCH</sequence>
<evidence type="ECO:0000256" key="3">
    <source>
        <dbReference type="ARBA" id="ARBA00022705"/>
    </source>
</evidence>
<proteinExistence type="predicted"/>
<keyword evidence="5" id="KW-0479">Metal-binding</keyword>
<dbReference type="GO" id="GO:0042025">
    <property type="term" value="C:host cell nucleus"/>
    <property type="evidence" value="ECO:0007669"/>
    <property type="project" value="UniProtKB-SubCell"/>
</dbReference>
<evidence type="ECO:0000256" key="12">
    <source>
        <dbReference type="PROSITE-ProRule" id="PRU01366"/>
    </source>
</evidence>
<keyword evidence="11 12" id="KW-0238">DNA-binding</keyword>
<keyword evidence="6 12" id="KW-0547">Nucleotide-binding</keyword>
<feature type="short sequence motif" description="RCR-2" evidence="12">
    <location>
        <begin position="126"/>
        <end position="128"/>
    </location>
</feature>
<dbReference type="SUPFAM" id="SSF52540">
    <property type="entry name" value="P-loop containing nucleoside triphosphate hydrolases"/>
    <property type="match status" value="1"/>
</dbReference>
<keyword evidence="7 12" id="KW-0255">Endonuclease</keyword>
<keyword evidence="10 12" id="KW-0190">Covalent protein-DNA linkage</keyword>
<dbReference type="GO" id="GO:0016787">
    <property type="term" value="F:hydrolase activity"/>
    <property type="evidence" value="ECO:0007669"/>
    <property type="project" value="UniProtKB-KW"/>
</dbReference>
<evidence type="ECO:0000256" key="5">
    <source>
        <dbReference type="ARBA" id="ARBA00022723"/>
    </source>
</evidence>
<dbReference type="GO" id="GO:0003677">
    <property type="term" value="F:DNA binding"/>
    <property type="evidence" value="ECO:0007669"/>
    <property type="project" value="UniProtKB-UniRule"/>
</dbReference>
<dbReference type="GO" id="GO:0005524">
    <property type="term" value="F:ATP binding"/>
    <property type="evidence" value="ECO:0007669"/>
    <property type="project" value="UniProtKB-KW"/>
</dbReference>
<dbReference type="PROSITE" id="PS52022">
    <property type="entry name" value="PV_NS1_NUC"/>
    <property type="match status" value="1"/>
</dbReference>
<evidence type="ECO:0000256" key="7">
    <source>
        <dbReference type="ARBA" id="ARBA00022759"/>
    </source>
</evidence>
<dbReference type="InterPro" id="IPR049901">
    <property type="entry name" value="PV_NS1-NUC"/>
</dbReference>
<evidence type="ECO:0000313" key="15">
    <source>
        <dbReference type="EMBL" id="QKE54917.1"/>
    </source>
</evidence>
<protein>
    <submittedName>
        <fullName evidence="15">Nonstructural protein</fullName>
    </submittedName>
</protein>
<dbReference type="GO" id="GO:0006260">
    <property type="term" value="P:DNA replication"/>
    <property type="evidence" value="ECO:0007669"/>
    <property type="project" value="UniProtKB-UniRule"/>
</dbReference>
<dbReference type="GO" id="GO:0019079">
    <property type="term" value="P:viral genome replication"/>
    <property type="evidence" value="ECO:0007669"/>
    <property type="project" value="InterPro"/>
</dbReference>
<dbReference type="InterPro" id="IPR001257">
    <property type="entry name" value="Parvovirus_NS1_helicase"/>
</dbReference>
<keyword evidence="3 12" id="KW-0235">DNA replication</keyword>
<keyword evidence="4 12" id="KW-0540">Nuclease</keyword>
<dbReference type="InterPro" id="IPR027417">
    <property type="entry name" value="P-loop_NTPase"/>
</dbReference>
<comment type="caution">
    <text evidence="12">Lacks conserved residue(s) required for the propagation of feature annotation.</text>
</comment>
<evidence type="ECO:0000256" key="2">
    <source>
        <dbReference type="ARBA" id="ARBA00022562"/>
    </source>
</evidence>
<keyword evidence="2 12" id="KW-1048">Host nucleus</keyword>
<keyword evidence="8 12" id="KW-0378">Hydrolase</keyword>
<dbReference type="InterPro" id="IPR014015">
    <property type="entry name" value="Helicase_SF3_DNA-vir"/>
</dbReference>
<evidence type="ECO:0000256" key="1">
    <source>
        <dbReference type="ARBA" id="ARBA00004147"/>
    </source>
</evidence>
<reference evidence="15" key="1">
    <citation type="submission" date="2020-01" db="EMBL/GenBank/DDBJ databases">
        <title>Viral genomes from wild and zoo birds in China.</title>
        <authorList>
            <person name="Xiao Y."/>
            <person name="Shan T."/>
            <person name="Yang S."/>
            <person name="Zhang W."/>
        </authorList>
    </citation>
    <scope>NUCLEOTIDE SEQUENCE</scope>
    <source>
        <strain evidence="15">Par084par1</strain>
    </source>
</reference>
<dbReference type="Pfam" id="PF01057">
    <property type="entry name" value="Parvo_NS1"/>
    <property type="match status" value="1"/>
</dbReference>
<name>A0A7D3QIL2_9VIRU</name>
<dbReference type="GO" id="GO:0046872">
    <property type="term" value="F:metal ion binding"/>
    <property type="evidence" value="ECO:0007669"/>
    <property type="project" value="UniProtKB-KW"/>
</dbReference>
<dbReference type="GO" id="GO:0004519">
    <property type="term" value="F:endonuclease activity"/>
    <property type="evidence" value="ECO:0007669"/>
    <property type="project" value="UniProtKB-UniRule"/>
</dbReference>
<evidence type="ECO:0000256" key="6">
    <source>
        <dbReference type="ARBA" id="ARBA00022741"/>
    </source>
</evidence>
<evidence type="ECO:0000256" key="8">
    <source>
        <dbReference type="ARBA" id="ARBA00022801"/>
    </source>
</evidence>
<feature type="domain" description="PV NS1-Nuc" evidence="14">
    <location>
        <begin position="14"/>
        <end position="304"/>
    </location>
</feature>
<dbReference type="EMBL" id="MT138271">
    <property type="protein sequence ID" value="QKE54917.1"/>
    <property type="molecule type" value="Genomic_DNA"/>
</dbReference>
<comment type="subcellular location">
    <subcellularLocation>
        <location evidence="1 12">Host nucleus</location>
    </subcellularLocation>
</comment>
<evidence type="ECO:0000256" key="4">
    <source>
        <dbReference type="ARBA" id="ARBA00022722"/>
    </source>
</evidence>